<sequence>MNSFNHHPVLSVIISALNEEARVEAILRQVLEIFKKYDIDGELIFLNNHSADRTGDIAAALAKTEPRLKVIQRYNRSSKDLGSSLKEGIKNAAGNFFLIMDCDLSHNPEDIRQLFDSREKADIIIGSRFVKGGSATLSSQRRFLSRFYNVFARVLTGLPVNDLTTGFKLYRLKKVTDIKIENNGFGFHVELPIKAYFRGATFLEIPIHYEKSPKESTLRYHKQFFSYMNPVFWGFLQRIKHIFSVF</sequence>
<evidence type="ECO:0000313" key="5">
    <source>
        <dbReference type="EMBL" id="KKS24995.1"/>
    </source>
</evidence>
<dbReference type="GO" id="GO:0016020">
    <property type="term" value="C:membrane"/>
    <property type="evidence" value="ECO:0007669"/>
    <property type="project" value="GOC"/>
</dbReference>
<name>A0A0G0XJA3_9BACT</name>
<dbReference type="Gene3D" id="3.90.550.10">
    <property type="entry name" value="Spore Coat Polysaccharide Biosynthesis Protein SpsA, Chain A"/>
    <property type="match status" value="1"/>
</dbReference>
<protein>
    <submittedName>
        <fullName evidence="5">Glycosyl transferase family 2</fullName>
    </submittedName>
</protein>
<gene>
    <name evidence="5" type="ORF">UU83_C0013G0010</name>
</gene>
<evidence type="ECO:0000313" key="6">
    <source>
        <dbReference type="Proteomes" id="UP000033856"/>
    </source>
</evidence>
<comment type="caution">
    <text evidence="5">The sequence shown here is derived from an EMBL/GenBank/DDBJ whole genome shotgun (WGS) entry which is preliminary data.</text>
</comment>
<dbReference type="InterPro" id="IPR029044">
    <property type="entry name" value="Nucleotide-diphossugar_trans"/>
</dbReference>
<evidence type="ECO:0000256" key="1">
    <source>
        <dbReference type="ARBA" id="ARBA00006739"/>
    </source>
</evidence>
<dbReference type="SUPFAM" id="SSF53448">
    <property type="entry name" value="Nucleotide-diphospho-sugar transferases"/>
    <property type="match status" value="1"/>
</dbReference>
<dbReference type="AlphaFoldDB" id="A0A0G0XJA3"/>
<dbReference type="GO" id="GO:0004582">
    <property type="term" value="F:dolichyl-phosphate beta-D-mannosyltransferase activity"/>
    <property type="evidence" value="ECO:0007669"/>
    <property type="project" value="InterPro"/>
</dbReference>
<accession>A0A0G0XJA3</accession>
<dbReference type="PANTHER" id="PTHR43398:SF1">
    <property type="entry name" value="DOLICHOL-PHOSPHATE MANNOSYLTRANSFERASE SUBUNIT 1"/>
    <property type="match status" value="1"/>
</dbReference>
<proteinExistence type="inferred from homology"/>
<evidence type="ECO:0000256" key="3">
    <source>
        <dbReference type="ARBA" id="ARBA00022679"/>
    </source>
</evidence>
<evidence type="ECO:0000256" key="2">
    <source>
        <dbReference type="ARBA" id="ARBA00022676"/>
    </source>
</evidence>
<dbReference type="InterPro" id="IPR001173">
    <property type="entry name" value="Glyco_trans_2-like"/>
</dbReference>
<feature type="domain" description="Glycosyltransferase 2-like" evidence="4">
    <location>
        <begin position="11"/>
        <end position="175"/>
    </location>
</feature>
<dbReference type="Proteomes" id="UP000033856">
    <property type="component" value="Unassembled WGS sequence"/>
</dbReference>
<reference evidence="5 6" key="1">
    <citation type="journal article" date="2015" name="Nature">
        <title>rRNA introns, odd ribosomes, and small enigmatic genomes across a large radiation of phyla.</title>
        <authorList>
            <person name="Brown C.T."/>
            <person name="Hug L.A."/>
            <person name="Thomas B.C."/>
            <person name="Sharon I."/>
            <person name="Castelle C.J."/>
            <person name="Singh A."/>
            <person name="Wilkins M.J."/>
            <person name="Williams K.H."/>
            <person name="Banfield J.F."/>
        </authorList>
    </citation>
    <scope>NUCLEOTIDE SEQUENCE [LARGE SCALE GENOMIC DNA]</scope>
</reference>
<dbReference type="Pfam" id="PF00535">
    <property type="entry name" value="Glycos_transf_2"/>
    <property type="match status" value="1"/>
</dbReference>
<dbReference type="PANTHER" id="PTHR43398">
    <property type="entry name" value="DOLICHOL-PHOSPHATE MANNOSYLTRANSFERASE SUBUNIT 1"/>
    <property type="match status" value="1"/>
</dbReference>
<keyword evidence="2" id="KW-0328">Glycosyltransferase</keyword>
<dbReference type="GO" id="GO:0009247">
    <property type="term" value="P:glycolipid biosynthetic process"/>
    <property type="evidence" value="ECO:0007669"/>
    <property type="project" value="TreeGrafter"/>
</dbReference>
<comment type="similarity">
    <text evidence="1">Belongs to the glycosyltransferase 2 family.</text>
</comment>
<evidence type="ECO:0000259" key="4">
    <source>
        <dbReference type="Pfam" id="PF00535"/>
    </source>
</evidence>
<dbReference type="InterPro" id="IPR039528">
    <property type="entry name" value="DPM1-like"/>
</dbReference>
<keyword evidence="3 5" id="KW-0808">Transferase</keyword>
<dbReference type="EMBL" id="LCCD01000013">
    <property type="protein sequence ID" value="KKS24995.1"/>
    <property type="molecule type" value="Genomic_DNA"/>
</dbReference>
<organism evidence="5 6">
    <name type="scientific">Candidatus Jorgensenbacteria bacterium GW2011_GWF2_41_8</name>
    <dbReference type="NCBI Taxonomy" id="1618667"/>
    <lineage>
        <taxon>Bacteria</taxon>
        <taxon>Candidatus Joergenseniibacteriota</taxon>
    </lineage>
</organism>